<keyword evidence="3" id="KW-1185">Reference proteome</keyword>
<evidence type="ECO:0000313" key="3">
    <source>
        <dbReference type="Proteomes" id="UP000332933"/>
    </source>
</evidence>
<accession>A0A485KEC2</accession>
<dbReference type="EMBL" id="CAADRA010002338">
    <property type="protein sequence ID" value="VFT83084.1"/>
    <property type="molecule type" value="Genomic_DNA"/>
</dbReference>
<sequence>MTVDKTYNHMESSIEISPTYPRRVSLLEMSSVELAVVSLRVLEAYWAVQKPRQYCWVDLTHAFEIAHTAGRQQRCRDRFRTNGTVYLEAVLRNQPWGDFSQMYGGDDGTLQLPFNRG</sequence>
<evidence type="ECO:0000313" key="1">
    <source>
        <dbReference type="EMBL" id="KAF0709152.1"/>
    </source>
</evidence>
<organism evidence="2 3">
    <name type="scientific">Aphanomyces stellatus</name>
    <dbReference type="NCBI Taxonomy" id="120398"/>
    <lineage>
        <taxon>Eukaryota</taxon>
        <taxon>Sar</taxon>
        <taxon>Stramenopiles</taxon>
        <taxon>Oomycota</taxon>
        <taxon>Saprolegniomycetes</taxon>
        <taxon>Saprolegniales</taxon>
        <taxon>Verrucalvaceae</taxon>
        <taxon>Aphanomyces</taxon>
    </lineage>
</organism>
<protein>
    <submittedName>
        <fullName evidence="2">Aste57867_6073 protein</fullName>
    </submittedName>
</protein>
<name>A0A485KEC2_9STRA</name>
<reference evidence="1" key="2">
    <citation type="submission" date="2019-06" db="EMBL/GenBank/DDBJ databases">
        <title>Genomics analysis of Aphanomyces spp. identifies a new class of oomycete effector associated with host adaptation.</title>
        <authorList>
            <person name="Gaulin E."/>
        </authorList>
    </citation>
    <scope>NUCLEOTIDE SEQUENCE</scope>
    <source>
        <strain evidence="1">CBS 578.67</strain>
    </source>
</reference>
<dbReference type="AlphaFoldDB" id="A0A485KEC2"/>
<proteinExistence type="predicted"/>
<dbReference type="OrthoDB" id="78977at2759"/>
<dbReference type="EMBL" id="VJMH01002336">
    <property type="protein sequence ID" value="KAF0709152.1"/>
    <property type="molecule type" value="Genomic_DNA"/>
</dbReference>
<evidence type="ECO:0000313" key="2">
    <source>
        <dbReference type="EMBL" id="VFT83084.1"/>
    </source>
</evidence>
<dbReference type="Proteomes" id="UP000332933">
    <property type="component" value="Unassembled WGS sequence"/>
</dbReference>
<gene>
    <name evidence="2" type="primary">Aste57867_6073</name>
    <name evidence="1" type="ORF">As57867_006059</name>
    <name evidence="2" type="ORF">ASTE57867_6073</name>
</gene>
<reference evidence="2 3" key="1">
    <citation type="submission" date="2019-03" db="EMBL/GenBank/DDBJ databases">
        <authorList>
            <person name="Gaulin E."/>
            <person name="Dumas B."/>
        </authorList>
    </citation>
    <scope>NUCLEOTIDE SEQUENCE [LARGE SCALE GENOMIC DNA]</scope>
    <source>
        <strain evidence="2">CBS 568.67</strain>
    </source>
</reference>